<dbReference type="RefSeq" id="WP_112258928.1">
    <property type="nucleotide sequence ID" value="NZ_QMIG01000014.1"/>
</dbReference>
<reference evidence="3 4" key="1">
    <citation type="submission" date="2018-06" db="EMBL/GenBank/DDBJ databases">
        <title>Phytoactinopolyspora halophila sp. nov., a novel halophilic actinomycete isolated from a saline soil in China.</title>
        <authorList>
            <person name="Tang S.-K."/>
        </authorList>
    </citation>
    <scope>NUCLEOTIDE SEQUENCE [LARGE SCALE GENOMIC DNA]</scope>
    <source>
        <strain evidence="3 4">YIM 96934</strain>
    </source>
</reference>
<dbReference type="Pfam" id="PF08240">
    <property type="entry name" value="ADH_N"/>
    <property type="match status" value="1"/>
</dbReference>
<dbReference type="InterPro" id="IPR051603">
    <property type="entry name" value="Zinc-ADH_QOR/CCCR"/>
</dbReference>
<feature type="domain" description="Enoyl reductase (ER)" evidence="2">
    <location>
        <begin position="10"/>
        <end position="321"/>
    </location>
</feature>
<keyword evidence="1" id="KW-0521">NADP</keyword>
<evidence type="ECO:0000313" key="4">
    <source>
        <dbReference type="Proteomes" id="UP000250462"/>
    </source>
</evidence>
<dbReference type="SUPFAM" id="SSF50129">
    <property type="entry name" value="GroES-like"/>
    <property type="match status" value="1"/>
</dbReference>
<dbReference type="InterPro" id="IPR036291">
    <property type="entry name" value="NAD(P)-bd_dom_sf"/>
</dbReference>
<dbReference type="Proteomes" id="UP000250462">
    <property type="component" value="Unassembled WGS sequence"/>
</dbReference>
<dbReference type="OrthoDB" id="4190732at2"/>
<comment type="caution">
    <text evidence="3">The sequence shown here is derived from an EMBL/GenBank/DDBJ whole genome shotgun (WGS) entry which is preliminary data.</text>
</comment>
<sequence length="326" mass="34093">MRAAYIEEIGPPENIRLGDLPRPRIGPTDVLVDVDVTTVNPVDTFVRSGLYRTPMPLPFVIGRDLVGRVAACGEGVAGFSTGDRVWCNSLGHGGRQGAAAQQATVPADRLYRLPPGVDPDDAVGVLHPAATAALALFQHAQARPGETVLVAGAAGNVGSALVRIATQAGMRVIATARAADAEYCRMLGASDVVDYRDSAVGERLGAMCPGGVDVVVDTSGVNDLTAAVDLLAFRGRIVVLSGPHAQPVLPVGSLYMKDGSVTGFAISHATIAELAEAARMINRLLARGVLRPRSVERVSLGDAVDAHLRMERGELHGKRLVMHVPS</sequence>
<dbReference type="Pfam" id="PF00107">
    <property type="entry name" value="ADH_zinc_N"/>
    <property type="match status" value="1"/>
</dbReference>
<dbReference type="AlphaFoldDB" id="A0A329QR29"/>
<dbReference type="CDD" id="cd08253">
    <property type="entry name" value="zeta_crystallin"/>
    <property type="match status" value="1"/>
</dbReference>
<dbReference type="PANTHER" id="PTHR44154:SF1">
    <property type="entry name" value="QUINONE OXIDOREDUCTASE"/>
    <property type="match status" value="1"/>
</dbReference>
<name>A0A329QR29_9ACTN</name>
<dbReference type="Gene3D" id="3.90.180.10">
    <property type="entry name" value="Medium-chain alcohol dehydrogenases, catalytic domain"/>
    <property type="match status" value="1"/>
</dbReference>
<organism evidence="3 4">
    <name type="scientific">Phytoactinopolyspora halophila</name>
    <dbReference type="NCBI Taxonomy" id="1981511"/>
    <lineage>
        <taxon>Bacteria</taxon>
        <taxon>Bacillati</taxon>
        <taxon>Actinomycetota</taxon>
        <taxon>Actinomycetes</taxon>
        <taxon>Jiangellales</taxon>
        <taxon>Jiangellaceae</taxon>
        <taxon>Phytoactinopolyspora</taxon>
    </lineage>
</organism>
<evidence type="ECO:0000256" key="1">
    <source>
        <dbReference type="ARBA" id="ARBA00022857"/>
    </source>
</evidence>
<dbReference type="GO" id="GO:0016491">
    <property type="term" value="F:oxidoreductase activity"/>
    <property type="evidence" value="ECO:0007669"/>
    <property type="project" value="InterPro"/>
</dbReference>
<accession>A0A329QR29</accession>
<dbReference type="InterPro" id="IPR011032">
    <property type="entry name" value="GroES-like_sf"/>
</dbReference>
<protein>
    <submittedName>
        <fullName evidence="3">NADPH:quinone reductase</fullName>
    </submittedName>
</protein>
<dbReference type="SUPFAM" id="SSF51735">
    <property type="entry name" value="NAD(P)-binding Rossmann-fold domains"/>
    <property type="match status" value="1"/>
</dbReference>
<dbReference type="PANTHER" id="PTHR44154">
    <property type="entry name" value="QUINONE OXIDOREDUCTASE"/>
    <property type="match status" value="1"/>
</dbReference>
<dbReference type="InterPro" id="IPR013149">
    <property type="entry name" value="ADH-like_C"/>
</dbReference>
<gene>
    <name evidence="3" type="ORF">DPM12_13740</name>
</gene>
<evidence type="ECO:0000313" key="3">
    <source>
        <dbReference type="EMBL" id="RAW13158.1"/>
    </source>
</evidence>
<dbReference type="InterPro" id="IPR013154">
    <property type="entry name" value="ADH-like_N"/>
</dbReference>
<dbReference type="InterPro" id="IPR020843">
    <property type="entry name" value="ER"/>
</dbReference>
<proteinExistence type="predicted"/>
<keyword evidence="4" id="KW-1185">Reference proteome</keyword>
<evidence type="ECO:0000259" key="2">
    <source>
        <dbReference type="SMART" id="SM00829"/>
    </source>
</evidence>
<dbReference type="EMBL" id="QMIG01000014">
    <property type="protein sequence ID" value="RAW13158.1"/>
    <property type="molecule type" value="Genomic_DNA"/>
</dbReference>
<dbReference type="SMART" id="SM00829">
    <property type="entry name" value="PKS_ER"/>
    <property type="match status" value="1"/>
</dbReference>
<dbReference type="Gene3D" id="3.40.50.720">
    <property type="entry name" value="NAD(P)-binding Rossmann-like Domain"/>
    <property type="match status" value="1"/>
</dbReference>